<dbReference type="SMART" id="SM00368">
    <property type="entry name" value="LRR_RI"/>
    <property type="match status" value="4"/>
</dbReference>
<feature type="region of interest" description="Disordered" evidence="5">
    <location>
        <begin position="143"/>
        <end position="199"/>
    </location>
</feature>
<reference evidence="7" key="1">
    <citation type="submission" date="2023-03" db="EMBL/GenBank/DDBJ databases">
        <title>Electrophorus voltai genome.</title>
        <authorList>
            <person name="Bian C."/>
        </authorList>
    </citation>
    <scope>NUCLEOTIDE SEQUENCE</scope>
    <source>
        <strain evidence="7">CB-2022</strain>
        <tissue evidence="7">Muscle</tissue>
    </source>
</reference>
<dbReference type="GO" id="GO:0045345">
    <property type="term" value="P:positive regulation of MHC class I biosynthetic process"/>
    <property type="evidence" value="ECO:0007669"/>
    <property type="project" value="TreeGrafter"/>
</dbReference>
<dbReference type="PANTHER" id="PTHR47189:SF1">
    <property type="entry name" value="MHC CLASS II TRANSACTIVATOR"/>
    <property type="match status" value="1"/>
</dbReference>
<organism evidence="7 8">
    <name type="scientific">Electrophorus voltai</name>
    <dbReference type="NCBI Taxonomy" id="2609070"/>
    <lineage>
        <taxon>Eukaryota</taxon>
        <taxon>Metazoa</taxon>
        <taxon>Chordata</taxon>
        <taxon>Craniata</taxon>
        <taxon>Vertebrata</taxon>
        <taxon>Euteleostomi</taxon>
        <taxon>Actinopterygii</taxon>
        <taxon>Neopterygii</taxon>
        <taxon>Teleostei</taxon>
        <taxon>Ostariophysi</taxon>
        <taxon>Gymnotiformes</taxon>
        <taxon>Gymnotoidei</taxon>
        <taxon>Gymnotidae</taxon>
        <taxon>Electrophorus</taxon>
    </lineage>
</organism>
<dbReference type="GO" id="GO:0045348">
    <property type="term" value="P:positive regulation of MHC class II biosynthetic process"/>
    <property type="evidence" value="ECO:0007669"/>
    <property type="project" value="TreeGrafter"/>
</dbReference>
<evidence type="ECO:0000256" key="2">
    <source>
        <dbReference type="ARBA" id="ARBA00022737"/>
    </source>
</evidence>
<feature type="compositionally biased region" description="Basic residues" evidence="5">
    <location>
        <begin position="159"/>
        <end position="180"/>
    </location>
</feature>
<dbReference type="InterPro" id="IPR007111">
    <property type="entry name" value="NACHT_NTPase"/>
</dbReference>
<sequence length="1162" mass="128613">MVPFQEVLLEVRRVLEEAEPSLLPTLLNQLLDAQVFSVQYYQSLFRDADSGQGGSADADGLARKLALPIWQKWEASKGILFSMLVEKEDPGPDEVDETGDPGLCDLIPDTLFSAYIDSIDLSSPGFDESFDLCFSDDVFDISDEPDDKPTLGREDIKRQTRKRRSDKRPSKKPSRLKRNKGGNTGDPETSENYSDAITAPCEGSFQPSVRTIPQQLMHAPFAVTAATALESASLVPSSGQTLRIIHTINHLAHPVMNQIVPVRPTYVLVSPQSLGPISQVFPLSPADGAVAPLELSMSSHPTISLSDTASRVWFPSPLTPVSHSKGQIPDKIPPEDSTPPPHRTKKRLSPVIPKHVEDYIAHLKSHLKDTCSEKQAEISMASHYIETLLVPRKLVIRTGKNANKCLEKELLVLSDSERKKAMVDRTCIFQDCALRSRHLVTILGKAGMGKSTLLQRLALDWSSGGLSQFHFVFLLDCKAVDLMRPCYSLKSLLFDLSASPRCKDSAAVFQHVLSSPEKVLILFDSFNEMKDLEGLLQASADSASHDGYSVRQLFSGIFQRKILSGCTLLIASRPKDVLNQLLRKVDSILELCPFSSTDIERYVSNYFTDDSRRESALRKIKRKKYIFSLCSNPLLCWFTCSLLERHDADTCALPSTLTDLCLGVVSQHLELEAKEQGSKLDITQLCSMAWEGFKSQSSLLSQEQQLSKELMDYGFGCRILTSHVVSEESGGTLATCFADLFVQSLLSALLLVQSRDVSEKTLVAQMALQHRKRKPQGEWQDLLQRFIMGLLYHRSPLPCSGLPHSPATSQAKRQVVETQLESLKPGELTPGKLLELFHCVYETSSVKLAKLLIKNLPDGLRFCGAQLSLTDAYVVEHLLRHAKGLGQMFSIDLQDTCVPLSGLKDIVAMNCIKSYRAFTMDTIDLWEDLHCSNDELNLKSAIDKFTIEPFKASQACHIENLALLVQIHREKKLPLGGAVSALDEGIPAVRHLYKLDYELGQQKGPEVFPCLVELLPALQSLQHLDLENNKIGDSGAEKLAGALQSLTSLKMLNLSQNSIGDAGLEKLAQALSEVSSLQKLSLYGNLIADSGAENLALVLPDMKSLLDLDVKYNKFTDIGAKKLSNALKSSTCMKSLQMWNGCIPYGVFEHLQLQDSRIRTLL</sequence>
<dbReference type="EMBL" id="JAROKS010000012">
    <property type="protein sequence ID" value="KAK1799097.1"/>
    <property type="molecule type" value="Genomic_DNA"/>
</dbReference>
<proteinExistence type="predicted"/>
<dbReference type="PRINTS" id="PR01719">
    <property type="entry name" value="MHCIIACTVATR"/>
</dbReference>
<dbReference type="Gene3D" id="3.80.10.10">
    <property type="entry name" value="Ribonuclease Inhibitor"/>
    <property type="match status" value="1"/>
</dbReference>
<dbReference type="Gene3D" id="3.40.50.300">
    <property type="entry name" value="P-loop containing nucleotide triphosphate hydrolases"/>
    <property type="match status" value="1"/>
</dbReference>
<dbReference type="Pfam" id="PF13516">
    <property type="entry name" value="LRR_6"/>
    <property type="match status" value="3"/>
</dbReference>
<dbReference type="Pfam" id="PF05729">
    <property type="entry name" value="NACHT"/>
    <property type="match status" value="1"/>
</dbReference>
<evidence type="ECO:0000259" key="6">
    <source>
        <dbReference type="PROSITE" id="PS50837"/>
    </source>
</evidence>
<dbReference type="SUPFAM" id="SSF52047">
    <property type="entry name" value="RNI-like"/>
    <property type="match status" value="1"/>
</dbReference>
<dbReference type="Proteomes" id="UP001239994">
    <property type="component" value="Unassembled WGS sequence"/>
</dbReference>
<evidence type="ECO:0000256" key="3">
    <source>
        <dbReference type="ARBA" id="ARBA00022741"/>
    </source>
</evidence>
<dbReference type="GO" id="GO:0045944">
    <property type="term" value="P:positive regulation of transcription by RNA polymerase II"/>
    <property type="evidence" value="ECO:0007669"/>
    <property type="project" value="TreeGrafter"/>
</dbReference>
<accession>A0AAD9E1K1</accession>
<dbReference type="AlphaFoldDB" id="A0AAD9E1K1"/>
<evidence type="ECO:0000313" key="7">
    <source>
        <dbReference type="EMBL" id="KAK1799097.1"/>
    </source>
</evidence>
<dbReference type="GO" id="GO:0005524">
    <property type="term" value="F:ATP binding"/>
    <property type="evidence" value="ECO:0007669"/>
    <property type="project" value="UniProtKB-KW"/>
</dbReference>
<dbReference type="InterPro" id="IPR027417">
    <property type="entry name" value="P-loop_NTPase"/>
</dbReference>
<feature type="region of interest" description="Disordered" evidence="5">
    <location>
        <begin position="321"/>
        <end position="347"/>
    </location>
</feature>
<evidence type="ECO:0000313" key="8">
    <source>
        <dbReference type="Proteomes" id="UP001239994"/>
    </source>
</evidence>
<dbReference type="InterPro" id="IPR008095">
    <property type="entry name" value="MHC_II_transact"/>
</dbReference>
<keyword evidence="1" id="KW-0433">Leucine-rich repeat</keyword>
<keyword evidence="8" id="KW-1185">Reference proteome</keyword>
<comment type="caution">
    <text evidence="7">The sequence shown here is derived from an EMBL/GenBank/DDBJ whole genome shotgun (WGS) entry which is preliminary data.</text>
</comment>
<dbReference type="PROSITE" id="PS50837">
    <property type="entry name" value="NACHT"/>
    <property type="match status" value="1"/>
</dbReference>
<dbReference type="FunFam" id="3.40.50.300:FF:001028">
    <property type="entry name" value="Class II major histocompatibility complex transactivator"/>
    <property type="match status" value="1"/>
</dbReference>
<name>A0AAD9E1K1_9TELE</name>
<keyword evidence="3" id="KW-0547">Nucleotide-binding</keyword>
<feature type="compositionally biased region" description="Basic and acidic residues" evidence="5">
    <location>
        <begin position="147"/>
        <end position="158"/>
    </location>
</feature>
<dbReference type="InterPro" id="IPR041267">
    <property type="entry name" value="NLRP_HD2"/>
</dbReference>
<dbReference type="InterPro" id="IPR032675">
    <property type="entry name" value="LRR_dom_sf"/>
</dbReference>
<feature type="domain" description="NACHT" evidence="6">
    <location>
        <begin position="438"/>
        <end position="574"/>
    </location>
</feature>
<evidence type="ECO:0000256" key="5">
    <source>
        <dbReference type="SAM" id="MobiDB-lite"/>
    </source>
</evidence>
<evidence type="ECO:0000256" key="4">
    <source>
        <dbReference type="ARBA" id="ARBA00022840"/>
    </source>
</evidence>
<dbReference type="SUPFAM" id="SSF52540">
    <property type="entry name" value="P-loop containing nucleoside triphosphate hydrolases"/>
    <property type="match status" value="1"/>
</dbReference>
<dbReference type="PANTHER" id="PTHR47189">
    <property type="entry name" value="MHC CLASS II TRANSACTIVATOR"/>
    <property type="match status" value="1"/>
</dbReference>
<evidence type="ECO:0000256" key="1">
    <source>
        <dbReference type="ARBA" id="ARBA00022614"/>
    </source>
</evidence>
<dbReference type="Pfam" id="PF17776">
    <property type="entry name" value="NLRC4_HD2"/>
    <property type="match status" value="1"/>
</dbReference>
<protein>
    <recommendedName>
        <fullName evidence="6">NACHT domain-containing protein</fullName>
    </recommendedName>
</protein>
<feature type="compositionally biased region" description="Polar residues" evidence="5">
    <location>
        <begin position="186"/>
        <end position="195"/>
    </location>
</feature>
<keyword evidence="4" id="KW-0067">ATP-binding</keyword>
<keyword evidence="2" id="KW-0677">Repeat</keyword>
<dbReference type="InterPro" id="IPR001611">
    <property type="entry name" value="Leu-rich_rpt"/>
</dbReference>
<gene>
    <name evidence="7" type="ORF">P4O66_007362</name>
</gene>